<dbReference type="PANTHER" id="PTHR45896">
    <property type="entry name" value="N-ALPHA-ACETYLTRANSFERASE 30"/>
    <property type="match status" value="1"/>
</dbReference>
<dbReference type="PANTHER" id="PTHR45896:SF1">
    <property type="entry name" value="N-ALPHA-ACETYLTRANSFERASE 30"/>
    <property type="match status" value="1"/>
</dbReference>
<gene>
    <name evidence="5" type="primary">NAA30</name>
    <name evidence="5" type="ORF">GGI25_005028</name>
</gene>
<dbReference type="OrthoDB" id="249099at2759"/>
<accession>A0A9W8FZD1</accession>
<dbReference type="Proteomes" id="UP001151518">
    <property type="component" value="Unassembled WGS sequence"/>
</dbReference>
<evidence type="ECO:0000313" key="5">
    <source>
        <dbReference type="EMBL" id="KAJ2672656.1"/>
    </source>
</evidence>
<sequence>MDLSKLTALTPPTITFKTYATENDLLPAIKLIECDLSEPYSIYTYRYFVHQWPELCILAHIKDECVGVVICKLDEHRRGYQDGYFSGDKAHLLRGYIGMVAVSKQYRKLGIGSALVARALKKMKQRGVDEVALEAETGNLGALKLYEGLGFIREKRLHRYYLGGTDAFRLKLWL</sequence>
<dbReference type="GO" id="GO:0120518">
    <property type="term" value="F:protein N-terminal-methionine acetyltransferase activity"/>
    <property type="evidence" value="ECO:0007669"/>
    <property type="project" value="UniProtKB-EC"/>
</dbReference>
<dbReference type="Gene3D" id="3.40.630.30">
    <property type="match status" value="1"/>
</dbReference>
<keyword evidence="1 5" id="KW-0808">Transferase</keyword>
<dbReference type="GO" id="GO:0031417">
    <property type="term" value="C:NatC complex"/>
    <property type="evidence" value="ECO:0007669"/>
    <property type="project" value="TreeGrafter"/>
</dbReference>
<reference evidence="5" key="1">
    <citation type="submission" date="2022-07" db="EMBL/GenBank/DDBJ databases">
        <title>Phylogenomic reconstructions and comparative analyses of Kickxellomycotina fungi.</title>
        <authorList>
            <person name="Reynolds N.K."/>
            <person name="Stajich J.E."/>
            <person name="Barry K."/>
            <person name="Grigoriev I.V."/>
            <person name="Crous P."/>
            <person name="Smith M.E."/>
        </authorList>
    </citation>
    <scope>NUCLEOTIDE SEQUENCE</scope>
    <source>
        <strain evidence="5">NRRL 3115</strain>
    </source>
</reference>
<evidence type="ECO:0000259" key="4">
    <source>
        <dbReference type="PROSITE" id="PS51186"/>
    </source>
</evidence>
<evidence type="ECO:0000256" key="1">
    <source>
        <dbReference type="ARBA" id="ARBA00022679"/>
    </source>
</evidence>
<proteinExistence type="inferred from homology"/>
<evidence type="ECO:0000256" key="2">
    <source>
        <dbReference type="ARBA" id="ARBA00023315"/>
    </source>
</evidence>
<evidence type="ECO:0000313" key="6">
    <source>
        <dbReference type="Proteomes" id="UP001151518"/>
    </source>
</evidence>
<dbReference type="InterPro" id="IPR000182">
    <property type="entry name" value="GNAT_dom"/>
</dbReference>
<dbReference type="InterPro" id="IPR016181">
    <property type="entry name" value="Acyl_CoA_acyltransferase"/>
</dbReference>
<comment type="caution">
    <text evidence="5">The sequence shown here is derived from an EMBL/GenBank/DDBJ whole genome shotgun (WGS) entry which is preliminary data.</text>
</comment>
<protein>
    <submittedName>
        <fullName evidence="5">N-alpha-acetyltransferase 30</fullName>
        <ecNumber evidence="5">2.3.1.256</ecNumber>
    </submittedName>
</protein>
<dbReference type="SUPFAM" id="SSF55729">
    <property type="entry name" value="Acyl-CoA N-acyltransferases (Nat)"/>
    <property type="match status" value="1"/>
</dbReference>
<keyword evidence="2 5" id="KW-0012">Acyltransferase</keyword>
<dbReference type="CDD" id="cd04301">
    <property type="entry name" value="NAT_SF"/>
    <property type="match status" value="1"/>
</dbReference>
<dbReference type="PROSITE" id="PS51186">
    <property type="entry name" value="GNAT"/>
    <property type="match status" value="1"/>
</dbReference>
<dbReference type="InterPro" id="IPR044542">
    <property type="entry name" value="NAA30-like"/>
</dbReference>
<dbReference type="Pfam" id="PF00583">
    <property type="entry name" value="Acetyltransf_1"/>
    <property type="match status" value="1"/>
</dbReference>
<dbReference type="EMBL" id="JANBTW010000079">
    <property type="protein sequence ID" value="KAJ2672656.1"/>
    <property type="molecule type" value="Genomic_DNA"/>
</dbReference>
<feature type="domain" description="N-acetyltransferase" evidence="4">
    <location>
        <begin position="14"/>
        <end position="174"/>
    </location>
</feature>
<dbReference type="AlphaFoldDB" id="A0A9W8FZD1"/>
<evidence type="ECO:0000256" key="3">
    <source>
        <dbReference type="ARBA" id="ARBA00024025"/>
    </source>
</evidence>
<comment type="similarity">
    <text evidence="3">Belongs to the acetyltransferase family. MAK3 subfamily.</text>
</comment>
<dbReference type="EC" id="2.3.1.256" evidence="5"/>
<name>A0A9W8FZD1_9FUNG</name>
<organism evidence="5 6">
    <name type="scientific">Coemansia spiralis</name>
    <dbReference type="NCBI Taxonomy" id="417178"/>
    <lineage>
        <taxon>Eukaryota</taxon>
        <taxon>Fungi</taxon>
        <taxon>Fungi incertae sedis</taxon>
        <taxon>Zoopagomycota</taxon>
        <taxon>Kickxellomycotina</taxon>
        <taxon>Kickxellomycetes</taxon>
        <taxon>Kickxellales</taxon>
        <taxon>Kickxellaceae</taxon>
        <taxon>Coemansia</taxon>
    </lineage>
</organism>